<keyword evidence="4" id="KW-0238">DNA-binding</keyword>
<accession>A0A6P0CH67</accession>
<dbReference type="InterPro" id="IPR007630">
    <property type="entry name" value="RNA_pol_sigma70_r4"/>
</dbReference>
<evidence type="ECO:0000256" key="4">
    <source>
        <dbReference type="ARBA" id="ARBA00023125"/>
    </source>
</evidence>
<dbReference type="Pfam" id="PF04545">
    <property type="entry name" value="Sigma70_r4"/>
    <property type="match status" value="1"/>
</dbReference>
<dbReference type="GO" id="GO:0003677">
    <property type="term" value="F:DNA binding"/>
    <property type="evidence" value="ECO:0007669"/>
    <property type="project" value="UniProtKB-KW"/>
</dbReference>
<sequence length="226" mass="26012">MTYSYAAARSAPLLEWEDERLLIENWQLRQDANALEALVLSHARIVHYWARKLSRDKVEQEELVSEGIIGLIRAADLFDVTREVRFSTYARWWVKNSVLTALDRLRSVVETPANARKSAPQQINRSIDDEDNFEGLVSDDPTPEEHMIAKSSRDAMRRRITDAMTGLNDIDREVLTCRSLKQPPDTISDLANRLGMNTSKLRQLERRAMARLKYELIARGVMTSRV</sequence>
<dbReference type="SUPFAM" id="SSF88946">
    <property type="entry name" value="Sigma2 domain of RNA polymerase sigma factors"/>
    <property type="match status" value="1"/>
</dbReference>
<dbReference type="AlphaFoldDB" id="A0A6P0CH67"/>
<dbReference type="PANTHER" id="PTHR30376">
    <property type="entry name" value="SIGMA FACTOR RPOH HEAT SHOCK RELATED"/>
    <property type="match status" value="1"/>
</dbReference>
<keyword evidence="3" id="KW-0731">Sigma factor</keyword>
<comment type="caution">
    <text evidence="7">The sequence shown here is derived from an EMBL/GenBank/DDBJ whole genome shotgun (WGS) entry which is preliminary data.</text>
</comment>
<evidence type="ECO:0000256" key="1">
    <source>
        <dbReference type="ARBA" id="ARBA00007788"/>
    </source>
</evidence>
<dbReference type="InterPro" id="IPR013324">
    <property type="entry name" value="RNA_pol_sigma_r3/r4-like"/>
</dbReference>
<feature type="domain" description="RNA polymerase sigma-70" evidence="6">
    <location>
        <begin position="62"/>
        <end position="75"/>
    </location>
</feature>
<dbReference type="InterPro" id="IPR007627">
    <property type="entry name" value="RNA_pol_sigma70_r2"/>
</dbReference>
<evidence type="ECO:0000313" key="7">
    <source>
        <dbReference type="EMBL" id="NEK23813.1"/>
    </source>
</evidence>
<name>A0A6P0CH67_9RHOB</name>
<dbReference type="Pfam" id="PF04542">
    <property type="entry name" value="Sigma70_r2"/>
    <property type="match status" value="1"/>
</dbReference>
<dbReference type="NCBIfam" id="TIGR02937">
    <property type="entry name" value="sigma70-ECF"/>
    <property type="match status" value="1"/>
</dbReference>
<dbReference type="GO" id="GO:0006352">
    <property type="term" value="P:DNA-templated transcription initiation"/>
    <property type="evidence" value="ECO:0007669"/>
    <property type="project" value="InterPro"/>
</dbReference>
<dbReference type="InterPro" id="IPR000943">
    <property type="entry name" value="RNA_pol_sigma70"/>
</dbReference>
<dbReference type="PRINTS" id="PR00046">
    <property type="entry name" value="SIGMA70FCT"/>
</dbReference>
<reference evidence="7 8" key="1">
    <citation type="submission" date="2020-01" db="EMBL/GenBank/DDBJ databases">
        <title>Sulfitobacter sediminilitoris sp. nov., isolated from a tidal flat.</title>
        <authorList>
            <person name="Park S."/>
            <person name="Yoon J.-H."/>
        </authorList>
    </citation>
    <scope>NUCLEOTIDE SEQUENCE [LARGE SCALE GENOMIC DNA]</scope>
    <source>
        <strain evidence="7 8">JBTF-M27</strain>
    </source>
</reference>
<dbReference type="PROSITE" id="PS00715">
    <property type="entry name" value="SIGMA70_1"/>
    <property type="match status" value="1"/>
</dbReference>
<dbReference type="RefSeq" id="WP_164354737.1">
    <property type="nucleotide sequence ID" value="NZ_JAABNT010000010.1"/>
</dbReference>
<protein>
    <submittedName>
        <fullName evidence="7">Sigma-70 family RNA polymerase sigma factor</fullName>
    </submittedName>
</protein>
<dbReference type="PANTHER" id="PTHR30376:SF3">
    <property type="entry name" value="RNA POLYMERASE SIGMA FACTOR RPOH"/>
    <property type="match status" value="1"/>
</dbReference>
<dbReference type="Proteomes" id="UP000468591">
    <property type="component" value="Unassembled WGS sequence"/>
</dbReference>
<evidence type="ECO:0000313" key="8">
    <source>
        <dbReference type="Proteomes" id="UP000468591"/>
    </source>
</evidence>
<comment type="similarity">
    <text evidence="1">Belongs to the sigma-70 factor family.</text>
</comment>
<dbReference type="GO" id="GO:0016987">
    <property type="term" value="F:sigma factor activity"/>
    <property type="evidence" value="ECO:0007669"/>
    <property type="project" value="UniProtKB-KW"/>
</dbReference>
<dbReference type="Gene3D" id="1.20.140.160">
    <property type="match status" value="1"/>
</dbReference>
<dbReference type="InterPro" id="IPR013325">
    <property type="entry name" value="RNA_pol_sigma_r2"/>
</dbReference>
<keyword evidence="5" id="KW-0804">Transcription</keyword>
<dbReference type="EMBL" id="JAABNT010000010">
    <property type="protein sequence ID" value="NEK23813.1"/>
    <property type="molecule type" value="Genomic_DNA"/>
</dbReference>
<keyword evidence="2" id="KW-0805">Transcription regulation</keyword>
<dbReference type="InterPro" id="IPR014284">
    <property type="entry name" value="RNA_pol_sigma-70_dom"/>
</dbReference>
<evidence type="ECO:0000256" key="5">
    <source>
        <dbReference type="ARBA" id="ARBA00023163"/>
    </source>
</evidence>
<keyword evidence="8" id="KW-1185">Reference proteome</keyword>
<evidence type="ECO:0000256" key="3">
    <source>
        <dbReference type="ARBA" id="ARBA00023082"/>
    </source>
</evidence>
<gene>
    <name evidence="7" type="ORF">GV827_15555</name>
</gene>
<proteinExistence type="inferred from homology"/>
<dbReference type="SUPFAM" id="SSF88659">
    <property type="entry name" value="Sigma3 and sigma4 domains of RNA polymerase sigma factors"/>
    <property type="match status" value="1"/>
</dbReference>
<dbReference type="InterPro" id="IPR050813">
    <property type="entry name" value="Sigma-70_Factor"/>
</dbReference>
<evidence type="ECO:0000256" key="2">
    <source>
        <dbReference type="ARBA" id="ARBA00023015"/>
    </source>
</evidence>
<organism evidence="7 8">
    <name type="scientific">Sulfitobacter sediminilitoris</name>
    <dbReference type="NCBI Taxonomy" id="2698830"/>
    <lineage>
        <taxon>Bacteria</taxon>
        <taxon>Pseudomonadati</taxon>
        <taxon>Pseudomonadota</taxon>
        <taxon>Alphaproteobacteria</taxon>
        <taxon>Rhodobacterales</taxon>
        <taxon>Roseobacteraceae</taxon>
        <taxon>Sulfitobacter</taxon>
    </lineage>
</organism>
<dbReference type="Gene3D" id="1.20.120.1810">
    <property type="match status" value="1"/>
</dbReference>
<evidence type="ECO:0000259" key="6">
    <source>
        <dbReference type="PROSITE" id="PS00715"/>
    </source>
</evidence>